<sequence>MNFAPYQDASPETHRALSPPPQNSSSPRRSFSPSPARGASPNIGTLAASGGHKLPSPSTFDRQGSSYFSDGADGGAVAEEGLGGGRGGAGGIGGRRTDMDVFETRLGIRMDWEACAAYLLLPPAGAVLLLVLEQRSDYVRFHAWQSSLLFTFLFVMHVIFSWSSFLSWLLFACDLGLIGYLTMRAYKDADTLDRCEVPFFGPLASSILDDE</sequence>
<reference evidence="7" key="1">
    <citation type="submission" date="2022-10" db="EMBL/GenBank/DDBJ databases">
        <title>Culturing micro-colonial fungi from biological soil crusts in the Mojave desert and describing Neophaeococcomyces mojavensis, and introducing the new genera and species Taxawa tesnikishii.</title>
        <authorList>
            <person name="Kurbessoian T."/>
            <person name="Stajich J.E."/>
        </authorList>
    </citation>
    <scope>NUCLEOTIDE SEQUENCE</scope>
    <source>
        <strain evidence="7">TK_1</strain>
    </source>
</reference>
<keyword evidence="3 6" id="KW-1133">Transmembrane helix</keyword>
<organism evidence="7 8">
    <name type="scientific">Coniosporium apollinis</name>
    <dbReference type="NCBI Taxonomy" id="61459"/>
    <lineage>
        <taxon>Eukaryota</taxon>
        <taxon>Fungi</taxon>
        <taxon>Dikarya</taxon>
        <taxon>Ascomycota</taxon>
        <taxon>Pezizomycotina</taxon>
        <taxon>Dothideomycetes</taxon>
        <taxon>Dothideomycetes incertae sedis</taxon>
        <taxon>Coniosporium</taxon>
    </lineage>
</organism>
<feature type="region of interest" description="Disordered" evidence="5">
    <location>
        <begin position="1"/>
        <end position="65"/>
    </location>
</feature>
<evidence type="ECO:0000256" key="1">
    <source>
        <dbReference type="ARBA" id="ARBA00004141"/>
    </source>
</evidence>
<proteinExistence type="predicted"/>
<keyword evidence="2 6" id="KW-0812">Transmembrane</keyword>
<evidence type="ECO:0000256" key="4">
    <source>
        <dbReference type="ARBA" id="ARBA00023136"/>
    </source>
</evidence>
<comment type="caution">
    <text evidence="7">The sequence shown here is derived from an EMBL/GenBank/DDBJ whole genome shotgun (WGS) entry which is preliminary data.</text>
</comment>
<feature type="transmembrane region" description="Helical" evidence="6">
    <location>
        <begin position="115"/>
        <end position="132"/>
    </location>
</feature>
<dbReference type="PANTHER" id="PTHR36460:SF1">
    <property type="entry name" value="UPF0132 DOMAIN PROTEIN (AFU_ORTHOLOGUE AFUA_3G10255)"/>
    <property type="match status" value="1"/>
</dbReference>
<feature type="compositionally biased region" description="Low complexity" evidence="5">
    <location>
        <begin position="23"/>
        <end position="41"/>
    </location>
</feature>
<gene>
    <name evidence="7" type="ORF">H2201_001760</name>
</gene>
<evidence type="ECO:0000256" key="6">
    <source>
        <dbReference type="SAM" id="Phobius"/>
    </source>
</evidence>
<evidence type="ECO:0000256" key="2">
    <source>
        <dbReference type="ARBA" id="ARBA00022692"/>
    </source>
</evidence>
<feature type="compositionally biased region" description="Polar residues" evidence="5">
    <location>
        <begin position="56"/>
        <end position="65"/>
    </location>
</feature>
<keyword evidence="8" id="KW-1185">Reference proteome</keyword>
<name>A0ABQ9P041_9PEZI</name>
<protein>
    <submittedName>
        <fullName evidence="7">Uncharacterized protein</fullName>
    </submittedName>
</protein>
<evidence type="ECO:0000313" key="8">
    <source>
        <dbReference type="Proteomes" id="UP001172684"/>
    </source>
</evidence>
<evidence type="ECO:0000256" key="5">
    <source>
        <dbReference type="SAM" id="MobiDB-lite"/>
    </source>
</evidence>
<keyword evidence="4 6" id="KW-0472">Membrane</keyword>
<dbReference type="PANTHER" id="PTHR36460">
    <property type="entry name" value="UPF0132 DOMAIN PROTEIN (AFU_ORTHOLOGUE AFUA_3G10255)"/>
    <property type="match status" value="1"/>
</dbReference>
<dbReference type="Proteomes" id="UP001172684">
    <property type="component" value="Unassembled WGS sequence"/>
</dbReference>
<evidence type="ECO:0000313" key="7">
    <source>
        <dbReference type="EMBL" id="KAJ9667955.1"/>
    </source>
</evidence>
<feature type="transmembrane region" description="Helical" evidence="6">
    <location>
        <begin position="152"/>
        <end position="177"/>
    </location>
</feature>
<accession>A0ABQ9P041</accession>
<comment type="subcellular location">
    <subcellularLocation>
        <location evidence="1">Membrane</location>
        <topology evidence="1">Multi-pass membrane protein</topology>
    </subcellularLocation>
</comment>
<dbReference type="EMBL" id="JAPDRL010000009">
    <property type="protein sequence ID" value="KAJ9667955.1"/>
    <property type="molecule type" value="Genomic_DNA"/>
</dbReference>
<evidence type="ECO:0000256" key="3">
    <source>
        <dbReference type="ARBA" id="ARBA00022989"/>
    </source>
</evidence>